<dbReference type="SUPFAM" id="SSF48726">
    <property type="entry name" value="Immunoglobulin"/>
    <property type="match status" value="1"/>
</dbReference>
<dbReference type="InterPro" id="IPR003599">
    <property type="entry name" value="Ig_sub"/>
</dbReference>
<evidence type="ECO:0000256" key="1">
    <source>
        <dbReference type="SAM" id="SignalP"/>
    </source>
</evidence>
<feature type="signal peptide" evidence="1">
    <location>
        <begin position="1"/>
        <end position="23"/>
    </location>
</feature>
<comment type="caution">
    <text evidence="3">The sequence shown here is derived from an EMBL/GenBank/DDBJ whole genome shotgun (WGS) entry which is preliminary data.</text>
</comment>
<dbReference type="Gene3D" id="2.60.120.1000">
    <property type="match status" value="1"/>
</dbReference>
<dbReference type="InterPro" id="IPR007110">
    <property type="entry name" value="Ig-like_dom"/>
</dbReference>
<evidence type="ECO:0000259" key="2">
    <source>
        <dbReference type="PROSITE" id="PS50835"/>
    </source>
</evidence>
<dbReference type="SUPFAM" id="SSF56496">
    <property type="entry name" value="Fibrinogen C-terminal domain-like"/>
    <property type="match status" value="1"/>
</dbReference>
<dbReference type="NCBIfam" id="NF040941">
    <property type="entry name" value="GGGWT_bact"/>
    <property type="match status" value="1"/>
</dbReference>
<feature type="chain" id="PRO_5012315516" evidence="1">
    <location>
        <begin position="24"/>
        <end position="450"/>
    </location>
</feature>
<keyword evidence="1" id="KW-0732">Signal</keyword>
<protein>
    <submittedName>
        <fullName evidence="3">Contactin-associated protein-like 2</fullName>
    </submittedName>
</protein>
<accession>A0A2B4SDQ3</accession>
<dbReference type="InterPro" id="IPR003609">
    <property type="entry name" value="Pan_app"/>
</dbReference>
<dbReference type="Proteomes" id="UP000225706">
    <property type="component" value="Unassembled WGS sequence"/>
</dbReference>
<dbReference type="SMART" id="SM00408">
    <property type="entry name" value="IGc2"/>
    <property type="match status" value="1"/>
</dbReference>
<dbReference type="CDD" id="cd00096">
    <property type="entry name" value="Ig"/>
    <property type="match status" value="1"/>
</dbReference>
<dbReference type="InterPro" id="IPR003598">
    <property type="entry name" value="Ig_sub2"/>
</dbReference>
<sequence length="450" mass="49614">MSKLLSVLELCICVIYSWTWAQADNCRILKYKPVVQGYSLQGHVLKSFELKREIDCTARCFVEHNCMSFNTGLLDGSGTYLCELSDSDHEMHSEALKPKYGFTYHATENACIKNPCSPNALCQNGFTDEGYRCLSNRANSQALEATPQMSSIASTFTVVPVPDFINQTSLSLYVGQNKDIFCPVPARGNSSVFWMHQNSLVLPDGILIEGSLVLKITSANFNHSGNYTCVVENVNDQSDTVLLLTLHITYPDTCSRVRANISDVSGDYVIDPDGSQGKDPFGVYCNMTDKGGVGVTVVSHDSENRTHVNGCKQSGCYSRNISYLGASLSQLSDLTEASSYCEQFISYECHGAKLFKRDKSWWVSRDGVRMKYWGGATNKDGYCACGVAGNCARSDSGCNCDADDAVWREDSGFLTHKTHLPVSQLRFGDTDARKEEGYHILGKLICYGIT</sequence>
<dbReference type="InterPro" id="IPR036179">
    <property type="entry name" value="Ig-like_dom_sf"/>
</dbReference>
<keyword evidence="4" id="KW-1185">Reference proteome</keyword>
<dbReference type="SMART" id="SM00409">
    <property type="entry name" value="IG"/>
    <property type="match status" value="1"/>
</dbReference>
<dbReference type="PROSITE" id="PS50835">
    <property type="entry name" value="IG_LIKE"/>
    <property type="match status" value="1"/>
</dbReference>
<proteinExistence type="predicted"/>
<gene>
    <name evidence="3" type="primary">CNTNAP2</name>
    <name evidence="3" type="ORF">AWC38_SpisGene6472</name>
</gene>
<evidence type="ECO:0000313" key="4">
    <source>
        <dbReference type="Proteomes" id="UP000225706"/>
    </source>
</evidence>
<dbReference type="Gene3D" id="2.60.40.10">
    <property type="entry name" value="Immunoglobulins"/>
    <property type="match status" value="1"/>
</dbReference>
<dbReference type="EMBL" id="LSMT01000077">
    <property type="protein sequence ID" value="PFX28804.1"/>
    <property type="molecule type" value="Genomic_DNA"/>
</dbReference>
<organism evidence="3 4">
    <name type="scientific">Stylophora pistillata</name>
    <name type="common">Smooth cauliflower coral</name>
    <dbReference type="NCBI Taxonomy" id="50429"/>
    <lineage>
        <taxon>Eukaryota</taxon>
        <taxon>Metazoa</taxon>
        <taxon>Cnidaria</taxon>
        <taxon>Anthozoa</taxon>
        <taxon>Hexacorallia</taxon>
        <taxon>Scleractinia</taxon>
        <taxon>Astrocoeniina</taxon>
        <taxon>Pocilloporidae</taxon>
        <taxon>Stylophora</taxon>
    </lineage>
</organism>
<evidence type="ECO:0000313" key="3">
    <source>
        <dbReference type="EMBL" id="PFX28804.1"/>
    </source>
</evidence>
<feature type="domain" description="Ig-like" evidence="2">
    <location>
        <begin position="147"/>
        <end position="245"/>
    </location>
</feature>
<dbReference type="InterPro" id="IPR036056">
    <property type="entry name" value="Fibrinogen-like_C"/>
</dbReference>
<reference evidence="4" key="1">
    <citation type="journal article" date="2017" name="bioRxiv">
        <title>Comparative analysis of the genomes of Stylophora pistillata and Acropora digitifera provides evidence for extensive differences between species of corals.</title>
        <authorList>
            <person name="Voolstra C.R."/>
            <person name="Li Y."/>
            <person name="Liew Y.J."/>
            <person name="Baumgarten S."/>
            <person name="Zoccola D."/>
            <person name="Flot J.-F."/>
            <person name="Tambutte S."/>
            <person name="Allemand D."/>
            <person name="Aranda M."/>
        </authorList>
    </citation>
    <scope>NUCLEOTIDE SEQUENCE [LARGE SCALE GENOMIC DNA]</scope>
</reference>
<dbReference type="AlphaFoldDB" id="A0A2B4SDQ3"/>
<dbReference type="InterPro" id="IPR013783">
    <property type="entry name" value="Ig-like_fold"/>
</dbReference>
<dbReference type="OrthoDB" id="26719at2759"/>
<dbReference type="Pfam" id="PF00024">
    <property type="entry name" value="PAN_1"/>
    <property type="match status" value="1"/>
</dbReference>
<name>A0A2B4SDQ3_STYPI</name>